<evidence type="ECO:0000256" key="2">
    <source>
        <dbReference type="PROSITE-ProRule" id="PRU00169"/>
    </source>
</evidence>
<gene>
    <name evidence="4" type="ORF">HMPREF0765_1276</name>
</gene>
<dbReference type="RefSeq" id="WP_003006960.1">
    <property type="nucleotide sequence ID" value="NZ_GG668631.1"/>
</dbReference>
<dbReference type="SUPFAM" id="SSF52172">
    <property type="entry name" value="CheY-like"/>
    <property type="match status" value="1"/>
</dbReference>
<dbReference type="EMBL" id="ACHB01000031">
    <property type="protein sequence ID" value="EEI93139.1"/>
    <property type="molecule type" value="Genomic_DNA"/>
</dbReference>
<dbReference type="AlphaFoldDB" id="C2FVC0"/>
<comment type="caution">
    <text evidence="4">The sequence shown here is derived from an EMBL/GenBank/DDBJ whole genome shotgun (WGS) entry which is preliminary data.</text>
</comment>
<evidence type="ECO:0000259" key="3">
    <source>
        <dbReference type="PROSITE" id="PS50110"/>
    </source>
</evidence>
<dbReference type="SMART" id="SM00448">
    <property type="entry name" value="REC"/>
    <property type="match status" value="1"/>
</dbReference>
<proteinExistence type="predicted"/>
<sequence>MRKVKRILLADDDAGIVDSTTMLLEMMGYNVDSTLDGSIVPQVVTSTSSPDLVIMDIWMAGIDGRDICRIIKNDPVTSKIPVLMISASKDIKASAIESGADAFLEKPFELQELIDTIEKLAN</sequence>
<dbReference type="Pfam" id="PF00072">
    <property type="entry name" value="Response_reg"/>
    <property type="match status" value="1"/>
</dbReference>
<dbReference type="InterPro" id="IPR011006">
    <property type="entry name" value="CheY-like_superfamily"/>
</dbReference>
<dbReference type="Proteomes" id="UP000006241">
    <property type="component" value="Unassembled WGS sequence"/>
</dbReference>
<feature type="domain" description="Response regulatory" evidence="3">
    <location>
        <begin position="6"/>
        <end position="121"/>
    </location>
</feature>
<dbReference type="InterPro" id="IPR001789">
    <property type="entry name" value="Sig_transdc_resp-reg_receiver"/>
</dbReference>
<evidence type="ECO:0000256" key="1">
    <source>
        <dbReference type="ARBA" id="ARBA00022553"/>
    </source>
</evidence>
<dbReference type="InterPro" id="IPR050595">
    <property type="entry name" value="Bact_response_regulator"/>
</dbReference>
<dbReference type="Gene3D" id="3.40.50.2300">
    <property type="match status" value="1"/>
</dbReference>
<organism evidence="4 5">
    <name type="scientific">Sphingobacterium spiritivorum ATCC 33300</name>
    <dbReference type="NCBI Taxonomy" id="525372"/>
    <lineage>
        <taxon>Bacteria</taxon>
        <taxon>Pseudomonadati</taxon>
        <taxon>Bacteroidota</taxon>
        <taxon>Sphingobacteriia</taxon>
        <taxon>Sphingobacteriales</taxon>
        <taxon>Sphingobacteriaceae</taxon>
        <taxon>Sphingobacterium</taxon>
    </lineage>
</organism>
<dbReference type="HOGENOM" id="CLU_000445_69_17_10"/>
<dbReference type="PANTHER" id="PTHR44591">
    <property type="entry name" value="STRESS RESPONSE REGULATOR PROTEIN 1"/>
    <property type="match status" value="1"/>
</dbReference>
<evidence type="ECO:0000313" key="4">
    <source>
        <dbReference type="EMBL" id="EEI93139.1"/>
    </source>
</evidence>
<dbReference type="GO" id="GO:0000160">
    <property type="term" value="P:phosphorelay signal transduction system"/>
    <property type="evidence" value="ECO:0007669"/>
    <property type="project" value="InterPro"/>
</dbReference>
<dbReference type="PANTHER" id="PTHR44591:SF3">
    <property type="entry name" value="RESPONSE REGULATORY DOMAIN-CONTAINING PROTEIN"/>
    <property type="match status" value="1"/>
</dbReference>
<feature type="modified residue" description="4-aspartylphosphate" evidence="2">
    <location>
        <position position="56"/>
    </location>
</feature>
<accession>C2FVC0</accession>
<protein>
    <submittedName>
        <fullName evidence="4">Response regulator receiver domain protein</fullName>
    </submittedName>
</protein>
<evidence type="ECO:0000313" key="5">
    <source>
        <dbReference type="Proteomes" id="UP000006241"/>
    </source>
</evidence>
<reference evidence="4 5" key="1">
    <citation type="submission" date="2009-01" db="EMBL/GenBank/DDBJ databases">
        <authorList>
            <person name="Qin X."/>
            <person name="Bachman B."/>
            <person name="Battles P."/>
            <person name="Bell A."/>
            <person name="Bess C."/>
            <person name="Bickham C."/>
            <person name="Chaboub L."/>
            <person name="Chen D."/>
            <person name="Coyle M."/>
            <person name="Deiros D.R."/>
            <person name="Dinh H."/>
            <person name="Forbes L."/>
            <person name="Fowler G."/>
            <person name="Francisco L."/>
            <person name="Fu Q."/>
            <person name="Gubbala S."/>
            <person name="Hale W."/>
            <person name="Han Y."/>
            <person name="Hemphill L."/>
            <person name="Highlander S.K."/>
            <person name="Hirani K."/>
            <person name="Hogues M."/>
            <person name="Jackson L."/>
            <person name="Jakkamsetti A."/>
            <person name="Javaid M."/>
            <person name="Jiang H."/>
            <person name="Korchina V."/>
            <person name="Kovar C."/>
            <person name="Lara F."/>
            <person name="Lee S."/>
            <person name="Mata R."/>
            <person name="Mathew T."/>
            <person name="Moen C."/>
            <person name="Morales K."/>
            <person name="Munidasa M."/>
            <person name="Nazareth L."/>
            <person name="Ngo R."/>
            <person name="Nguyen L."/>
            <person name="Okwuonu G."/>
            <person name="Ongeri F."/>
            <person name="Patil S."/>
            <person name="Petrosino J."/>
            <person name="Pham C."/>
            <person name="Pham P."/>
            <person name="Pu L.-L."/>
            <person name="Puazo M."/>
            <person name="Raj R."/>
            <person name="Reid J."/>
            <person name="Rouhana J."/>
            <person name="Saada N."/>
            <person name="Shang Y."/>
            <person name="Simmons D."/>
            <person name="Thornton R."/>
            <person name="Warren J."/>
            <person name="Weissenberger G."/>
            <person name="Zhang J."/>
            <person name="Zhang L."/>
            <person name="Zhou C."/>
            <person name="Zhu D."/>
            <person name="Muzny D."/>
            <person name="Worley K."/>
            <person name="Gibbs R."/>
        </authorList>
    </citation>
    <scope>NUCLEOTIDE SEQUENCE [LARGE SCALE GENOMIC DNA]</scope>
    <source>
        <strain evidence="4 5">ATCC 33300</strain>
    </source>
</reference>
<name>C2FVC0_SPHSI</name>
<dbReference type="PROSITE" id="PS50110">
    <property type="entry name" value="RESPONSE_REGULATORY"/>
    <property type="match status" value="1"/>
</dbReference>
<keyword evidence="1 2" id="KW-0597">Phosphoprotein</keyword>